<keyword evidence="1" id="KW-1133">Transmembrane helix</keyword>
<proteinExistence type="predicted"/>
<evidence type="ECO:0000313" key="2">
    <source>
        <dbReference type="EMBL" id="OHA02286.1"/>
    </source>
</evidence>
<evidence type="ECO:0000313" key="3">
    <source>
        <dbReference type="Proteomes" id="UP000177811"/>
    </source>
</evidence>
<reference evidence="2 3" key="1">
    <citation type="journal article" date="2016" name="Nat. Commun.">
        <title>Thousands of microbial genomes shed light on interconnected biogeochemical processes in an aquifer system.</title>
        <authorList>
            <person name="Anantharaman K."/>
            <person name="Brown C.T."/>
            <person name="Hug L.A."/>
            <person name="Sharon I."/>
            <person name="Castelle C.J."/>
            <person name="Probst A.J."/>
            <person name="Thomas B.C."/>
            <person name="Singh A."/>
            <person name="Wilkins M.J."/>
            <person name="Karaoz U."/>
            <person name="Brodie E.L."/>
            <person name="Williams K.H."/>
            <person name="Hubbard S.S."/>
            <person name="Banfield J.F."/>
        </authorList>
    </citation>
    <scope>NUCLEOTIDE SEQUENCE [LARGE SCALE GENOMIC DNA]</scope>
</reference>
<feature type="transmembrane region" description="Helical" evidence="1">
    <location>
        <begin position="364"/>
        <end position="381"/>
    </location>
</feature>
<comment type="caution">
    <text evidence="2">The sequence shown here is derived from an EMBL/GenBank/DDBJ whole genome shotgun (WGS) entry which is preliminary data.</text>
</comment>
<feature type="transmembrane region" description="Helical" evidence="1">
    <location>
        <begin position="329"/>
        <end position="352"/>
    </location>
</feature>
<organism evidence="2 3">
    <name type="scientific">Candidatus Sungbacteria bacterium RIFCSPHIGHO2_02_FULL_51_29</name>
    <dbReference type="NCBI Taxonomy" id="1802273"/>
    <lineage>
        <taxon>Bacteria</taxon>
        <taxon>Candidatus Sungiibacteriota</taxon>
    </lineage>
</organism>
<dbReference type="EMBL" id="MHQL01000040">
    <property type="protein sequence ID" value="OHA02286.1"/>
    <property type="molecule type" value="Genomic_DNA"/>
</dbReference>
<keyword evidence="1" id="KW-0472">Membrane</keyword>
<gene>
    <name evidence="2" type="ORF">A3C16_03215</name>
</gene>
<dbReference type="AlphaFoldDB" id="A0A1G2KS84"/>
<evidence type="ECO:0000256" key="1">
    <source>
        <dbReference type="SAM" id="Phobius"/>
    </source>
</evidence>
<protein>
    <submittedName>
        <fullName evidence="2">Uncharacterized protein</fullName>
    </submittedName>
</protein>
<accession>A0A1G2KS84</accession>
<keyword evidence="1" id="KW-0812">Transmembrane</keyword>
<sequence>MIIHRTYLGTWFPRTSIHLKELFRFLRAQEGLEGLDPKKIRDLQAHLSISAVTLHEESDADYLEAVFPGGEFAMTEEGILTIKNDRPIETHDHEFQQVKNFLMEAYTERFGPAISYLYSRGAPIPRDLTDSKTVLPFITVISHATDADVEHLFASCGEKETSAVTGEILEIHRSPSLTVLRFKNDKPHPEALEAFVRHDIFFREFEFQLEEYLGLHRTHWEKISQIRESQELRYRDFPVMRKRLLEMRRTITYVEARLMQMHDILKERESTLSKEDAVILKKYGLNRFAPLESAQEYTKHLWDMTLQYLDGTITLLHTLYEENTQRELAIIKVTTFVAALTGFFGMNIAFPWDAEWGALQADSYAVAFVIFTGAALFYLLLKIGLLNRRFIIGENEHPLDPIQ</sequence>
<name>A0A1G2KS84_9BACT</name>
<dbReference type="Proteomes" id="UP000177811">
    <property type="component" value="Unassembled WGS sequence"/>
</dbReference>